<accession>A0ABR3EJN1</accession>
<reference evidence="1 2" key="1">
    <citation type="submission" date="2024-02" db="EMBL/GenBank/DDBJ databases">
        <title>A draft genome for the cacao thread blight pathogen Marasmius crinis-equi.</title>
        <authorList>
            <person name="Cohen S.P."/>
            <person name="Baruah I.K."/>
            <person name="Amoako-Attah I."/>
            <person name="Bukari Y."/>
            <person name="Meinhardt L.W."/>
            <person name="Bailey B.A."/>
        </authorList>
    </citation>
    <scope>NUCLEOTIDE SEQUENCE [LARGE SCALE GENOMIC DNA]</scope>
    <source>
        <strain evidence="1 2">GH-76</strain>
    </source>
</reference>
<feature type="non-terminal residue" evidence="1">
    <location>
        <position position="751"/>
    </location>
</feature>
<organism evidence="1 2">
    <name type="scientific">Marasmius crinis-equi</name>
    <dbReference type="NCBI Taxonomy" id="585013"/>
    <lineage>
        <taxon>Eukaryota</taxon>
        <taxon>Fungi</taxon>
        <taxon>Dikarya</taxon>
        <taxon>Basidiomycota</taxon>
        <taxon>Agaricomycotina</taxon>
        <taxon>Agaricomycetes</taxon>
        <taxon>Agaricomycetidae</taxon>
        <taxon>Agaricales</taxon>
        <taxon>Marasmiineae</taxon>
        <taxon>Marasmiaceae</taxon>
        <taxon>Marasmius</taxon>
    </lineage>
</organism>
<proteinExistence type="predicted"/>
<protein>
    <submittedName>
        <fullName evidence="1">Uncharacterized protein</fullName>
    </submittedName>
</protein>
<keyword evidence="2" id="KW-1185">Reference proteome</keyword>
<comment type="caution">
    <text evidence="1">The sequence shown here is derived from an EMBL/GenBank/DDBJ whole genome shotgun (WGS) entry which is preliminary data.</text>
</comment>
<evidence type="ECO:0000313" key="2">
    <source>
        <dbReference type="Proteomes" id="UP001465976"/>
    </source>
</evidence>
<gene>
    <name evidence="1" type="ORF">V5O48_018984</name>
</gene>
<dbReference type="Proteomes" id="UP001465976">
    <property type="component" value="Unassembled WGS sequence"/>
</dbReference>
<dbReference type="EMBL" id="JBAHYK010003953">
    <property type="protein sequence ID" value="KAL0563092.1"/>
    <property type="molecule type" value="Genomic_DNA"/>
</dbReference>
<name>A0ABR3EJN1_9AGAR</name>
<evidence type="ECO:0000313" key="1">
    <source>
        <dbReference type="EMBL" id="KAL0563092.1"/>
    </source>
</evidence>
<sequence length="751" mass="81974">MKLNEEKRMTLLLRAKALGLTRLFELPATDTPERNFHQFDDWITTGMPGLELVPLPDPAYVGPLHVLALAGNRPHFGRVMRTFHKLEDSEDPSYYTKENIKWTSDKDEAGLPQDPNAPHHFTLFFVGRFGLPVLHSHGCVAERFFWDLNEGVPATEPPDDYHLFSCPINGDIVCTTETPMAVDTFTSNPTPVVSPVVLSGVPPAATAMPTSSSVNSAAAQTTLSPESQESITSVIAERGSSPPMVSLTPPLPPVVQPTPHPVNPVNPGRIDLAANAFTLAHTPPNTLAAIDRSPRVGTRQPRSESLEVETMLNAPPTSRLRNADGSPETVAIAPAPPQALPRDPDSITPETATIPTRPATPATLESPLANRTNYRAATPHVTFLGPPISGINTVDSRRLMVPRPVRPLPRRAGAVANLTTARSGPTATTTTASAATTVTRDLSTPPPVFVAESGEEFHDLLNDTLVFGAPERMWKLRVVSYRTVREVVVVDGVEQTRQVQKPITSDEVSQSLVRYFTQRIGGDREDLSDLAAGITIQGSVLPLRYLLSDYYSEMHVGSGIGNGVKRTVLSNVWEYVFRTFPMHWASGSESFWTLNLGLWINDNNLDTAEAMGNLAAIYMTQVQEIPKNLLPALLLAACDGEDSVYNPFFISSISPQLANILNVAWPAESHAPDLTLRENQSNQQQVEFMKLMLAELRISPRDIPNITPEDLEAVRKRLIGNHLLGITNGGVDFDTNPLVKRFKKGLSIPLS</sequence>